<evidence type="ECO:0000313" key="17">
    <source>
        <dbReference type="Proteomes" id="UP000587702"/>
    </source>
</evidence>
<evidence type="ECO:0000313" key="11">
    <source>
        <dbReference type="Proteomes" id="UP000535457"/>
    </source>
</evidence>
<dbReference type="EMBL" id="JACATF010000012">
    <property type="protein sequence ID" value="NWK07541.1"/>
    <property type="molecule type" value="Genomic_DNA"/>
</dbReference>
<sequence length="146" mass="16928">MASADDISSMFYDESEKLENLINNATTKSELSLHEIIETYFQIMNVSSMAVILKQQLQADEHKILLDKIIDIERVISEKFNSSIHPQVLKKLTKSIQDSIKNLQSEDSEQKSKEDIENEAKLYEELRQKMSTKEFVEQYDKGLSHD</sequence>
<dbReference type="Proteomes" id="UP000549797">
    <property type="component" value="Unassembled WGS sequence"/>
</dbReference>
<keyword evidence="1" id="KW-0175">Coiled coil</keyword>
<evidence type="ECO:0000256" key="1">
    <source>
        <dbReference type="SAM" id="Coils"/>
    </source>
</evidence>
<evidence type="ECO:0000313" key="3">
    <source>
        <dbReference type="EMBL" id="NWJ28434.1"/>
    </source>
</evidence>
<dbReference type="Proteomes" id="UP000587702">
    <property type="component" value="Unassembled WGS sequence"/>
</dbReference>
<evidence type="ECO:0000313" key="12">
    <source>
        <dbReference type="Proteomes" id="UP000547822"/>
    </source>
</evidence>
<dbReference type="EMBL" id="JACATD010000001">
    <property type="protein sequence ID" value="NWK00370.1"/>
    <property type="molecule type" value="Genomic_DNA"/>
</dbReference>
<evidence type="ECO:0000313" key="9">
    <source>
        <dbReference type="EMBL" id="NWK13345.1"/>
    </source>
</evidence>
<dbReference type="EMBL" id="JACATH010000002">
    <property type="protein sequence ID" value="NWJ56899.1"/>
    <property type="molecule type" value="Genomic_DNA"/>
</dbReference>
<dbReference type="EMBL" id="JACATC010000004">
    <property type="protein sequence ID" value="NWJ83902.1"/>
    <property type="molecule type" value="Genomic_DNA"/>
</dbReference>
<protein>
    <recommendedName>
        <fullName evidence="18">DNA replication complex GINS family protein</fullName>
    </recommendedName>
</protein>
<evidence type="ECO:0000313" key="7">
    <source>
        <dbReference type="EMBL" id="NWK07541.1"/>
    </source>
</evidence>
<proteinExistence type="predicted"/>
<evidence type="ECO:0000313" key="13">
    <source>
        <dbReference type="Proteomes" id="UP000549797"/>
    </source>
</evidence>
<dbReference type="EMBL" id="JACATE010000004">
    <property type="protein sequence ID" value="NWJ28434.1"/>
    <property type="molecule type" value="Genomic_DNA"/>
</dbReference>
<feature type="coiled-coil region" evidence="1">
    <location>
        <begin position="106"/>
        <end position="133"/>
    </location>
</feature>
<evidence type="ECO:0000313" key="8">
    <source>
        <dbReference type="EMBL" id="NWK09241.1"/>
    </source>
</evidence>
<evidence type="ECO:0000313" key="16">
    <source>
        <dbReference type="Proteomes" id="UP000575480"/>
    </source>
</evidence>
<evidence type="ECO:0000313" key="4">
    <source>
        <dbReference type="EMBL" id="NWJ56899.1"/>
    </source>
</evidence>
<dbReference type="Proteomes" id="UP000563820">
    <property type="component" value="Unassembled WGS sequence"/>
</dbReference>
<evidence type="ECO:0000313" key="2">
    <source>
        <dbReference type="EMBL" id="NWJ19532.1"/>
    </source>
</evidence>
<evidence type="ECO:0000313" key="5">
    <source>
        <dbReference type="EMBL" id="NWJ83902.1"/>
    </source>
</evidence>
<dbReference type="Proteomes" id="UP000575480">
    <property type="component" value="Unassembled WGS sequence"/>
</dbReference>
<evidence type="ECO:0000313" key="6">
    <source>
        <dbReference type="EMBL" id="NWK00370.1"/>
    </source>
</evidence>
<evidence type="ECO:0000313" key="10">
    <source>
        <dbReference type="Proteomes" id="UP000520052"/>
    </source>
</evidence>
<evidence type="ECO:0000313" key="15">
    <source>
        <dbReference type="Proteomes" id="UP000563820"/>
    </source>
</evidence>
<organism evidence="8 13">
    <name type="scientific">Marine Group I thaumarchaeote</name>
    <dbReference type="NCBI Taxonomy" id="2511932"/>
    <lineage>
        <taxon>Archaea</taxon>
        <taxon>Nitrososphaerota</taxon>
        <taxon>Marine Group I</taxon>
    </lineage>
</organism>
<dbReference type="Proteomes" id="UP000559282">
    <property type="component" value="Unassembled WGS sequence"/>
</dbReference>
<comment type="caution">
    <text evidence="8">The sequence shown here is derived from an EMBL/GenBank/DDBJ whole genome shotgun (WGS) entry which is preliminary data.</text>
</comment>
<dbReference type="Proteomes" id="UP000547822">
    <property type="component" value="Unassembled WGS sequence"/>
</dbReference>
<evidence type="ECO:0008006" key="18">
    <source>
        <dbReference type="Google" id="ProtNLM"/>
    </source>
</evidence>
<dbReference type="Proteomes" id="UP000535457">
    <property type="component" value="Unassembled WGS sequence"/>
</dbReference>
<reference evidence="8" key="2">
    <citation type="submission" date="2020-06" db="EMBL/GenBank/DDBJ databases">
        <authorList>
            <person name="Wang Y."/>
        </authorList>
    </citation>
    <scope>NUCLEOTIDE SEQUENCE</scope>
    <source>
        <strain evidence="8">D1a</strain>
        <strain evidence="2">L14</strain>
        <strain evidence="4">L15a</strain>
        <strain evidence="9">L19a</strain>
        <strain evidence="7">T1C4</strain>
        <strain evidence="3">T1L11</strain>
        <strain evidence="6">T1L9</strain>
        <strain evidence="5">T3L1</strain>
    </source>
</reference>
<gene>
    <name evidence="6" type="ORF">HX840_00400</name>
    <name evidence="7" type="ORF">HX847_03890</name>
    <name evidence="3" type="ORF">HX848_03460</name>
    <name evidence="8" type="ORF">HX852_05605</name>
    <name evidence="9" type="ORF">HX853_01705</name>
    <name evidence="5" type="ORF">HX854_04125</name>
    <name evidence="4" type="ORF">HX858_03955</name>
    <name evidence="2" type="ORF">HX860_00380</name>
</gene>
<dbReference type="EMBL" id="JACATJ010000009">
    <property type="protein sequence ID" value="NWK09241.1"/>
    <property type="molecule type" value="Genomic_DNA"/>
</dbReference>
<dbReference type="Proteomes" id="UP000520052">
    <property type="component" value="Unassembled WGS sequence"/>
</dbReference>
<accession>A0A7K4P242</accession>
<dbReference type="EMBL" id="JACATG010000001">
    <property type="protein sequence ID" value="NWK13345.1"/>
    <property type="molecule type" value="Genomic_DNA"/>
</dbReference>
<reference evidence="10 11" key="1">
    <citation type="journal article" date="2019" name="Environ. Microbiol.">
        <title>Genomics insights into ecotype formation of ammonia-oxidizing archaea in the deep ocean.</title>
        <authorList>
            <person name="Wang Y."/>
            <person name="Huang J.M."/>
            <person name="Cui G.J."/>
            <person name="Nunoura T."/>
            <person name="Takaki Y."/>
            <person name="Li W.L."/>
            <person name="Li J."/>
            <person name="Gao Z.M."/>
            <person name="Takai K."/>
            <person name="Zhang A.Q."/>
            <person name="Stepanauskas R."/>
        </authorList>
    </citation>
    <scope>NUCLEOTIDE SEQUENCE [LARGE SCALE GENOMIC DNA]</scope>
    <source>
        <strain evidence="8 13">D1a</strain>
        <strain evidence="2 17">L14</strain>
        <strain evidence="4 16">L15a</strain>
        <strain evidence="9 11">L19a</strain>
        <strain evidence="7 14">T1C4</strain>
        <strain evidence="3 15">T1L11</strain>
        <strain evidence="6 12">T1L9</strain>
        <strain evidence="5 10">T3L1</strain>
    </source>
</reference>
<evidence type="ECO:0000313" key="14">
    <source>
        <dbReference type="Proteomes" id="UP000559282"/>
    </source>
</evidence>
<name>A0A7K4P242_9ARCH</name>
<dbReference type="AlphaFoldDB" id="A0A7K4P242"/>
<dbReference type="EMBL" id="JACATI010000001">
    <property type="protein sequence ID" value="NWJ19532.1"/>
    <property type="molecule type" value="Genomic_DNA"/>
</dbReference>